<dbReference type="Pfam" id="PF10604">
    <property type="entry name" value="Polyketide_cyc2"/>
    <property type="match status" value="1"/>
</dbReference>
<dbReference type="Gene3D" id="3.30.530.20">
    <property type="match status" value="1"/>
</dbReference>
<dbReference type="SUPFAM" id="SSF55961">
    <property type="entry name" value="Bet v1-like"/>
    <property type="match status" value="1"/>
</dbReference>
<keyword evidence="2" id="KW-1185">Reference proteome</keyword>
<proteinExistence type="predicted"/>
<reference evidence="2" key="1">
    <citation type="submission" date="2017-11" db="EMBL/GenBank/DDBJ databases">
        <title>Otitis media/interna in a cat caused by the recently described species Corynebacterium provencense.</title>
        <authorList>
            <person name="Kittl S."/>
            <person name="Brodard I."/>
            <person name="Rychener L."/>
            <person name="Jores J."/>
            <person name="Roosje P."/>
            <person name="Gobeli Brawand S."/>
        </authorList>
    </citation>
    <scope>NUCLEOTIDE SEQUENCE [LARGE SCALE GENOMIC DNA]</scope>
    <source>
        <strain evidence="2">17KM38</strain>
    </source>
</reference>
<dbReference type="InterPro" id="IPR019587">
    <property type="entry name" value="Polyketide_cyclase/dehydratase"/>
</dbReference>
<evidence type="ECO:0000313" key="1">
    <source>
        <dbReference type="EMBL" id="AWT27016.1"/>
    </source>
</evidence>
<organism evidence="1 2">
    <name type="scientific">Corynebacterium provencense</name>
    <dbReference type="NCBI Taxonomy" id="1737425"/>
    <lineage>
        <taxon>Bacteria</taxon>
        <taxon>Bacillati</taxon>
        <taxon>Actinomycetota</taxon>
        <taxon>Actinomycetes</taxon>
        <taxon>Mycobacteriales</taxon>
        <taxon>Corynebacteriaceae</taxon>
        <taxon>Corynebacterium</taxon>
    </lineage>
</organism>
<evidence type="ECO:0008006" key="3">
    <source>
        <dbReference type="Google" id="ProtNLM"/>
    </source>
</evidence>
<gene>
    <name evidence="1" type="ORF">Csp1_22660</name>
</gene>
<dbReference type="OrthoDB" id="4618973at2"/>
<evidence type="ECO:0000313" key="2">
    <source>
        <dbReference type="Proteomes" id="UP000247696"/>
    </source>
</evidence>
<accession>A0A2Z3YQH3</accession>
<dbReference type="KEGG" id="cpre:Csp1_22660"/>
<dbReference type="EMBL" id="CP024988">
    <property type="protein sequence ID" value="AWT27016.1"/>
    <property type="molecule type" value="Genomic_DNA"/>
</dbReference>
<name>A0A2Z3YQH3_9CORY</name>
<protein>
    <recommendedName>
        <fullName evidence="3">Polyketide cyclase / dehydrase and lipid transport</fullName>
    </recommendedName>
</protein>
<dbReference type="RefSeq" id="WP_066589512.1">
    <property type="nucleotide sequence ID" value="NZ_CABKVS010000002.1"/>
</dbReference>
<dbReference type="STRING" id="1737425.GCA_900049755_01590"/>
<sequence>MAKELITASRSVQAPPAKVWRAVADLTAMGRRSPQCRRMFVLGKGEPGVGTVTVNLNRRGVLFWPTWSRVTVWEPGKRLEWRVPLNGSRWRYDLAADGDGATTLTESRIVEGDTSLLSRFLVATALGGEQDFEAELLEGIRRTLDAVAGEVEQAG</sequence>
<dbReference type="Proteomes" id="UP000247696">
    <property type="component" value="Chromosome"/>
</dbReference>
<dbReference type="CDD" id="cd07812">
    <property type="entry name" value="SRPBCC"/>
    <property type="match status" value="1"/>
</dbReference>
<dbReference type="InterPro" id="IPR023393">
    <property type="entry name" value="START-like_dom_sf"/>
</dbReference>
<dbReference type="AlphaFoldDB" id="A0A2Z3YQH3"/>